<feature type="domain" description="FAD-binding FR-type" evidence="10">
    <location>
        <begin position="191"/>
        <end position="291"/>
    </location>
</feature>
<keyword evidence="4" id="KW-0479">Metal-binding</keyword>
<gene>
    <name evidence="11" type="ORF">KDL28_21405</name>
</gene>
<reference evidence="11" key="1">
    <citation type="submission" date="2021-04" db="EMBL/GenBank/DDBJ databases">
        <title>Pseudonocardia sp. nov., isolated from sandy soil of mangrove forest.</title>
        <authorList>
            <person name="Zan Z."/>
            <person name="Huang R."/>
            <person name="Liu W."/>
        </authorList>
    </citation>
    <scope>NUCLEOTIDE SEQUENCE</scope>
    <source>
        <strain evidence="11">S2-4</strain>
    </source>
</reference>
<keyword evidence="3" id="KW-0001">2Fe-2S</keyword>
<evidence type="ECO:0000313" key="11">
    <source>
        <dbReference type="EMBL" id="MCO1657620.1"/>
    </source>
</evidence>
<evidence type="ECO:0000256" key="2">
    <source>
        <dbReference type="ARBA" id="ARBA00022630"/>
    </source>
</evidence>
<dbReference type="InterPro" id="IPR050415">
    <property type="entry name" value="MRET"/>
</dbReference>
<evidence type="ECO:0000256" key="4">
    <source>
        <dbReference type="ARBA" id="ARBA00022723"/>
    </source>
</evidence>
<keyword evidence="9" id="KW-0472">Membrane</keyword>
<dbReference type="Pfam" id="PF08022">
    <property type="entry name" value="FAD_binding_8"/>
    <property type="match status" value="1"/>
</dbReference>
<dbReference type="InterPro" id="IPR013112">
    <property type="entry name" value="FAD-bd_8"/>
</dbReference>
<dbReference type="CDD" id="cd06198">
    <property type="entry name" value="FNR_like_3"/>
    <property type="match status" value="1"/>
</dbReference>
<dbReference type="RefSeq" id="WP_252441271.1">
    <property type="nucleotide sequence ID" value="NZ_JAGSOV010000045.1"/>
</dbReference>
<dbReference type="EMBL" id="JAGSOV010000045">
    <property type="protein sequence ID" value="MCO1657620.1"/>
    <property type="molecule type" value="Genomic_DNA"/>
</dbReference>
<dbReference type="PROSITE" id="PS51384">
    <property type="entry name" value="FAD_FR"/>
    <property type="match status" value="1"/>
</dbReference>
<dbReference type="Gene3D" id="3.40.50.80">
    <property type="entry name" value="Nucleotide-binding domain of ferredoxin-NADP reductase (FNR) module"/>
    <property type="match status" value="1"/>
</dbReference>
<dbReference type="Pfam" id="PF00175">
    <property type="entry name" value="NAD_binding_1"/>
    <property type="match status" value="1"/>
</dbReference>
<evidence type="ECO:0000313" key="12">
    <source>
        <dbReference type="Proteomes" id="UP001165283"/>
    </source>
</evidence>
<keyword evidence="5" id="KW-0274">FAD</keyword>
<keyword evidence="7" id="KW-0408">Iron</keyword>
<dbReference type="InterPro" id="IPR039261">
    <property type="entry name" value="FNR_nucleotide-bd"/>
</dbReference>
<dbReference type="SUPFAM" id="SSF63380">
    <property type="entry name" value="Riboflavin synthase domain-like"/>
    <property type="match status" value="1"/>
</dbReference>
<feature type="transmembrane region" description="Helical" evidence="9">
    <location>
        <begin position="140"/>
        <end position="159"/>
    </location>
</feature>
<evidence type="ECO:0000256" key="6">
    <source>
        <dbReference type="ARBA" id="ARBA00023002"/>
    </source>
</evidence>
<keyword evidence="6" id="KW-0560">Oxidoreductase</keyword>
<evidence type="ECO:0000256" key="1">
    <source>
        <dbReference type="ARBA" id="ARBA00001974"/>
    </source>
</evidence>
<dbReference type="PANTHER" id="PTHR47354:SF8">
    <property type="entry name" value="1,2-PHENYLACETYL-COA EPOXIDASE, SUBUNIT E"/>
    <property type="match status" value="1"/>
</dbReference>
<sequence>MRRDRIGPAVTAALPLLSGALWAGFPPPDDGRPGYARQVVGEALGSTAALLFAAALVLATRARWLEGLFGGLDRVYRAHRRAGQCGFALLAGHVAAVPWTGSSPGGTPSGLLAGAGFLVLVLLCAIPTLRYGAWRRSHRLVGVFFVVSLAHALLVDSLVDTAPGPFLLQWAAYGAGIAAYAYTLLVARFVRPRRSYLVRAVRRLDPATVEVVLAPRLRRRLSFRPGQFVFVTLHQRGLREPHPFTVSSAPSEDVLRLTIRSAGRFTSRVHGELEPGRRATVEGGYGMLDHTRGRSRQVWVAGGIGITPFLSWLRSGPGDRSVDLFHAVSRPEDALFRDEIEGHAGEHLRVHHVVTSASGRLTAERIAAVVGPLDGVDVFLCGPEPMTASLAAGFRRLGVPATAIHRELATFR</sequence>
<organism evidence="11 12">
    <name type="scientific">Pseudonocardia humida</name>
    <dbReference type="NCBI Taxonomy" id="2800819"/>
    <lineage>
        <taxon>Bacteria</taxon>
        <taxon>Bacillati</taxon>
        <taxon>Actinomycetota</taxon>
        <taxon>Actinomycetes</taxon>
        <taxon>Pseudonocardiales</taxon>
        <taxon>Pseudonocardiaceae</taxon>
        <taxon>Pseudonocardia</taxon>
    </lineage>
</organism>
<evidence type="ECO:0000256" key="5">
    <source>
        <dbReference type="ARBA" id="ARBA00022827"/>
    </source>
</evidence>
<dbReference type="InterPro" id="IPR017927">
    <property type="entry name" value="FAD-bd_FR_type"/>
</dbReference>
<dbReference type="SUPFAM" id="SSF52343">
    <property type="entry name" value="Ferredoxin reductase-like, C-terminal NADP-linked domain"/>
    <property type="match status" value="1"/>
</dbReference>
<accession>A0ABT1A3U6</accession>
<protein>
    <submittedName>
        <fullName evidence="11">Ferredoxin reductase family protein</fullName>
    </submittedName>
</protein>
<keyword evidence="12" id="KW-1185">Reference proteome</keyword>
<dbReference type="Gene3D" id="2.40.30.10">
    <property type="entry name" value="Translation factors"/>
    <property type="match status" value="1"/>
</dbReference>
<evidence type="ECO:0000259" key="10">
    <source>
        <dbReference type="PROSITE" id="PS51384"/>
    </source>
</evidence>
<evidence type="ECO:0000256" key="8">
    <source>
        <dbReference type="ARBA" id="ARBA00023014"/>
    </source>
</evidence>
<keyword evidence="9" id="KW-1133">Transmembrane helix</keyword>
<keyword evidence="8" id="KW-0411">Iron-sulfur</keyword>
<feature type="transmembrane region" description="Helical" evidence="9">
    <location>
        <begin position="81"/>
        <end position="99"/>
    </location>
</feature>
<feature type="transmembrane region" description="Helical" evidence="9">
    <location>
        <begin position="111"/>
        <end position="133"/>
    </location>
</feature>
<dbReference type="InterPro" id="IPR017938">
    <property type="entry name" value="Riboflavin_synthase-like_b-brl"/>
</dbReference>
<dbReference type="PANTHER" id="PTHR47354">
    <property type="entry name" value="NADH OXIDOREDUCTASE HCR"/>
    <property type="match status" value="1"/>
</dbReference>
<keyword evidence="9" id="KW-0812">Transmembrane</keyword>
<feature type="transmembrane region" description="Helical" evidence="9">
    <location>
        <begin position="171"/>
        <end position="190"/>
    </location>
</feature>
<keyword evidence="2" id="KW-0285">Flavoprotein</keyword>
<proteinExistence type="predicted"/>
<dbReference type="InterPro" id="IPR001433">
    <property type="entry name" value="OxRdtase_FAD/NAD-bd"/>
</dbReference>
<dbReference type="Proteomes" id="UP001165283">
    <property type="component" value="Unassembled WGS sequence"/>
</dbReference>
<name>A0ABT1A3U6_9PSEU</name>
<feature type="transmembrane region" description="Helical" evidence="9">
    <location>
        <begin position="39"/>
        <end position="60"/>
    </location>
</feature>
<evidence type="ECO:0000256" key="3">
    <source>
        <dbReference type="ARBA" id="ARBA00022714"/>
    </source>
</evidence>
<evidence type="ECO:0000256" key="9">
    <source>
        <dbReference type="SAM" id="Phobius"/>
    </source>
</evidence>
<comment type="cofactor">
    <cofactor evidence="1">
        <name>FAD</name>
        <dbReference type="ChEBI" id="CHEBI:57692"/>
    </cofactor>
</comment>
<evidence type="ECO:0000256" key="7">
    <source>
        <dbReference type="ARBA" id="ARBA00023004"/>
    </source>
</evidence>
<comment type="caution">
    <text evidence="11">The sequence shown here is derived from an EMBL/GenBank/DDBJ whole genome shotgun (WGS) entry which is preliminary data.</text>
</comment>